<dbReference type="EC" id="3.1.3.48" evidence="15"/>
<keyword evidence="11" id="KW-0539">Nucleus</keyword>
<dbReference type="InterPro" id="IPR006545">
    <property type="entry name" value="EYA_dom"/>
</dbReference>
<feature type="region of interest" description="Disordered" evidence="16">
    <location>
        <begin position="317"/>
        <end position="370"/>
    </location>
</feature>
<evidence type="ECO:0000256" key="8">
    <source>
        <dbReference type="ARBA" id="ARBA00023015"/>
    </source>
</evidence>
<feature type="active site" description="Nucleophile" evidence="13">
    <location>
        <position position="380"/>
    </location>
</feature>
<dbReference type="InParanoid" id="A0A6J2XY07"/>
<dbReference type="AlphaFoldDB" id="A0A6J2XY07"/>
<keyword evidence="3" id="KW-0217">Developmental protein</keyword>
<dbReference type="PANTHER" id="PTHR10190">
    <property type="entry name" value="EYES ABSENT"/>
    <property type="match status" value="1"/>
</dbReference>
<dbReference type="CDD" id="cd02601">
    <property type="entry name" value="HAD_Eya"/>
    <property type="match status" value="1"/>
</dbReference>
<proteinExistence type="inferred from homology"/>
<evidence type="ECO:0000256" key="14">
    <source>
        <dbReference type="PIRSR" id="PIRSR628472-2"/>
    </source>
</evidence>
<evidence type="ECO:0000256" key="10">
    <source>
        <dbReference type="ARBA" id="ARBA00023163"/>
    </source>
</evidence>
<keyword evidence="10" id="KW-0804">Transcription</keyword>
<evidence type="ECO:0000313" key="18">
    <source>
        <dbReference type="RefSeq" id="XP_030756378.1"/>
    </source>
</evidence>
<dbReference type="SFLD" id="SFLDG01129">
    <property type="entry name" value="C1.5:_HAD__Beta-PGM__Phosphata"/>
    <property type="match status" value="1"/>
</dbReference>
<dbReference type="GO" id="GO:0030154">
    <property type="term" value="P:cell differentiation"/>
    <property type="evidence" value="ECO:0007669"/>
    <property type="project" value="TreeGrafter"/>
</dbReference>
<dbReference type="GO" id="GO:0045739">
    <property type="term" value="P:positive regulation of DNA repair"/>
    <property type="evidence" value="ECO:0007669"/>
    <property type="project" value="TreeGrafter"/>
</dbReference>
<evidence type="ECO:0000313" key="17">
    <source>
        <dbReference type="Proteomes" id="UP000504635"/>
    </source>
</evidence>
<name>A0A6J2XY07_SITOR</name>
<dbReference type="GO" id="GO:0046872">
    <property type="term" value="F:metal ion binding"/>
    <property type="evidence" value="ECO:0007669"/>
    <property type="project" value="UniProtKB-KW"/>
</dbReference>
<dbReference type="InterPro" id="IPR042577">
    <property type="entry name" value="EYA_dom_metazoan"/>
</dbReference>
<organism evidence="17 18">
    <name type="scientific">Sitophilus oryzae</name>
    <name type="common">Rice weevil</name>
    <name type="synonym">Curculio oryzae</name>
    <dbReference type="NCBI Taxonomy" id="7048"/>
    <lineage>
        <taxon>Eukaryota</taxon>
        <taxon>Metazoa</taxon>
        <taxon>Ecdysozoa</taxon>
        <taxon>Arthropoda</taxon>
        <taxon>Hexapoda</taxon>
        <taxon>Insecta</taxon>
        <taxon>Pterygota</taxon>
        <taxon>Neoptera</taxon>
        <taxon>Endopterygota</taxon>
        <taxon>Coleoptera</taxon>
        <taxon>Polyphaga</taxon>
        <taxon>Cucujiformia</taxon>
        <taxon>Curculionidae</taxon>
        <taxon>Dryophthorinae</taxon>
        <taxon>Sitophilus</taxon>
    </lineage>
</organism>
<keyword evidence="9" id="KW-0010">Activator</keyword>
<keyword evidence="8 15" id="KW-0805">Transcription regulation</keyword>
<dbReference type="NCBIfam" id="TIGR01658">
    <property type="entry name" value="EYA-cons_domain"/>
    <property type="match status" value="1"/>
</dbReference>
<evidence type="ECO:0000256" key="13">
    <source>
        <dbReference type="PIRSR" id="PIRSR628472-1"/>
    </source>
</evidence>
<dbReference type="FunCoup" id="A0A6J2XY07">
    <property type="interactions" value="522"/>
</dbReference>
<evidence type="ECO:0000256" key="12">
    <source>
        <dbReference type="ARBA" id="ARBA00051722"/>
    </source>
</evidence>
<feature type="binding site" evidence="14">
    <location>
        <position position="382"/>
    </location>
    <ligand>
        <name>Mg(2+)</name>
        <dbReference type="ChEBI" id="CHEBI:18420"/>
    </ligand>
</feature>
<evidence type="ECO:0000256" key="11">
    <source>
        <dbReference type="ARBA" id="ARBA00023242"/>
    </source>
</evidence>
<evidence type="ECO:0000256" key="16">
    <source>
        <dbReference type="SAM" id="MobiDB-lite"/>
    </source>
</evidence>
<evidence type="ECO:0000256" key="4">
    <source>
        <dbReference type="ARBA" id="ARBA00022723"/>
    </source>
</evidence>
<feature type="compositionally biased region" description="Low complexity" evidence="16">
    <location>
        <begin position="47"/>
        <end position="65"/>
    </location>
</feature>
<dbReference type="GO" id="GO:0004725">
    <property type="term" value="F:protein tyrosine phosphatase activity"/>
    <property type="evidence" value="ECO:0007669"/>
    <property type="project" value="UniProtKB-EC"/>
</dbReference>
<dbReference type="Proteomes" id="UP000504635">
    <property type="component" value="Unplaced"/>
</dbReference>
<evidence type="ECO:0000256" key="7">
    <source>
        <dbReference type="ARBA" id="ARBA00022912"/>
    </source>
</evidence>
<feature type="active site" description="Proton donor" evidence="13">
    <location>
        <position position="382"/>
    </location>
</feature>
<comment type="similarity">
    <text evidence="2 15">Belongs to the HAD-like hydrolase superfamily. EYA family.</text>
</comment>
<evidence type="ECO:0000256" key="9">
    <source>
        <dbReference type="ARBA" id="ARBA00023159"/>
    </source>
</evidence>
<gene>
    <name evidence="18" type="primary">LOC115882450</name>
</gene>
<keyword evidence="6 14" id="KW-0460">Magnesium</keyword>
<reference evidence="18" key="1">
    <citation type="submission" date="2025-08" db="UniProtKB">
        <authorList>
            <consortium name="RefSeq"/>
        </authorList>
    </citation>
    <scope>IDENTIFICATION</scope>
    <source>
        <tissue evidence="18">Gonads</tissue>
    </source>
</reference>
<keyword evidence="17" id="KW-1185">Reference proteome</keyword>
<dbReference type="InterPro" id="IPR038102">
    <property type="entry name" value="EYA_dom_sf"/>
</dbReference>
<feature type="binding site" evidence="14">
    <location>
        <position position="380"/>
    </location>
    <ligand>
        <name>Mg(2+)</name>
        <dbReference type="ChEBI" id="CHEBI:18420"/>
    </ligand>
</feature>
<keyword evidence="5 15" id="KW-0378">Hydrolase</keyword>
<dbReference type="RefSeq" id="XP_030756378.1">
    <property type="nucleotide sequence ID" value="XM_030900518.1"/>
</dbReference>
<dbReference type="FunFam" id="3.40.50.12350:FF:000001">
    <property type="entry name" value="Eyes absent homolog"/>
    <property type="match status" value="1"/>
</dbReference>
<keyword evidence="7 15" id="KW-0904">Protein phosphatase</keyword>
<evidence type="ECO:0000256" key="2">
    <source>
        <dbReference type="ARBA" id="ARBA00010501"/>
    </source>
</evidence>
<dbReference type="SFLD" id="SFLDS00003">
    <property type="entry name" value="Haloacid_Dehalogenase"/>
    <property type="match status" value="1"/>
</dbReference>
<dbReference type="PANTHER" id="PTHR10190:SF16">
    <property type="entry name" value="DEVELOPMENTAL PROTEIN EYES ABSENT"/>
    <property type="match status" value="1"/>
</dbReference>
<feature type="binding site" evidence="14">
    <location>
        <position position="610"/>
    </location>
    <ligand>
        <name>Mg(2+)</name>
        <dbReference type="ChEBI" id="CHEBI:18420"/>
    </ligand>
</feature>
<evidence type="ECO:0000256" key="1">
    <source>
        <dbReference type="ARBA" id="ARBA00004123"/>
    </source>
</evidence>
<protein>
    <recommendedName>
        <fullName evidence="15">Eyes absent homolog</fullName>
        <ecNumber evidence="15">3.1.3.48</ecNumber>
    </recommendedName>
</protein>
<feature type="compositionally biased region" description="Basic and acidic residues" evidence="16">
    <location>
        <begin position="28"/>
        <end position="45"/>
    </location>
</feature>
<dbReference type="Pfam" id="PF00702">
    <property type="entry name" value="Hydrolase"/>
    <property type="match status" value="1"/>
</dbReference>
<evidence type="ECO:0000256" key="15">
    <source>
        <dbReference type="RuleBase" id="RU362036"/>
    </source>
</evidence>
<comment type="cofactor">
    <cofactor evidence="14 15">
        <name>Mg(2+)</name>
        <dbReference type="ChEBI" id="CHEBI:18420"/>
    </cofactor>
    <text evidence="14 15">Binds 1 Mg(2+) ion per subunit.</text>
</comment>
<evidence type="ECO:0000256" key="3">
    <source>
        <dbReference type="ARBA" id="ARBA00022473"/>
    </source>
</evidence>
<feature type="compositionally biased region" description="Polar residues" evidence="16">
    <location>
        <begin position="317"/>
        <end position="332"/>
    </location>
</feature>
<dbReference type="OrthoDB" id="167668at2759"/>
<keyword evidence="4 14" id="KW-0479">Metal-binding</keyword>
<dbReference type="InterPro" id="IPR028472">
    <property type="entry name" value="EYA"/>
</dbReference>
<comment type="subcellular location">
    <subcellularLocation>
        <location evidence="1">Nucleus</location>
    </subcellularLocation>
</comment>
<dbReference type="Gene3D" id="3.40.50.12350">
    <property type="match status" value="1"/>
</dbReference>
<comment type="catalytic activity">
    <reaction evidence="12 15">
        <text>O-phospho-L-tyrosyl-[protein] + H2O = L-tyrosyl-[protein] + phosphate</text>
        <dbReference type="Rhea" id="RHEA:10684"/>
        <dbReference type="Rhea" id="RHEA-COMP:10136"/>
        <dbReference type="Rhea" id="RHEA-COMP:20101"/>
        <dbReference type="ChEBI" id="CHEBI:15377"/>
        <dbReference type="ChEBI" id="CHEBI:43474"/>
        <dbReference type="ChEBI" id="CHEBI:46858"/>
        <dbReference type="ChEBI" id="CHEBI:61978"/>
        <dbReference type="EC" id="3.1.3.48"/>
    </reaction>
</comment>
<feature type="region of interest" description="Disordered" evidence="16">
    <location>
        <begin position="28"/>
        <end position="72"/>
    </location>
</feature>
<dbReference type="GO" id="GO:0005634">
    <property type="term" value="C:nucleus"/>
    <property type="evidence" value="ECO:0007669"/>
    <property type="project" value="UniProtKB-SubCell"/>
</dbReference>
<dbReference type="CTD" id="33916"/>
<sequence length="646" mass="68990">MVTLMPCNYLNASNSRCAMIDKMCEPKVKRARTDTSDVSDRERLTEGGPMSPQSGHSSSSCGSPPTAAHLNGSGIVSSSDSLASGPPCLANFAAVATAGWPLLDTQGVKSEIKSPGLSDSDVAAALTAAHQEAASVGAPFYGASPADIGAAAYDKDYPQAYAQAHQYYNSMHQAYSSSSSAAASYISPSSSSPFYSTSSYPYSPLGPTRASCKASGYIAAPYASPASAFGSAGAQTSQYSPYGTYGASTGSTTGFAQGFTQGVEYGPYSTSYADSQASQYAGTYYAAQSYSPYVSSPSSSGSIGASTYQLAATSLSESPSNGISLTDGSTSPLKADNARRSRESSASLGSETRSRGRGRRTNNVSPTTPESTTDRVFIWDLDETIIIFHSLLTGSYATKYHKDAQNVVQLGFKMEEMVFNLADTHFFFNDIEECDQVHIDDVSSDDNGQDLTNYNFSTDGFHAASATGSGNLCLAAGVRGGVDWTRKLAFRYRKIKETYNNYRNSVGGLLGSNKREQWLQLRQEIEAVTDNWLTLANKCLTLINSRSNCVNVLVTTTQLIPALAKVLLFGLGNVFPIDNIYSATKIGKESCFERIITRFGRKCTYVVIGDGQDEEAAAKTLNFPFWRITSHSEIAALYNALDMDFL</sequence>
<dbReference type="GO" id="GO:2001240">
    <property type="term" value="P:negative regulation of extrinsic apoptotic signaling pathway in absence of ligand"/>
    <property type="evidence" value="ECO:0007669"/>
    <property type="project" value="TreeGrafter"/>
</dbReference>
<dbReference type="KEGG" id="soy:115882450"/>
<accession>A0A6J2XY07</accession>
<evidence type="ECO:0000256" key="6">
    <source>
        <dbReference type="ARBA" id="ARBA00022842"/>
    </source>
</evidence>
<dbReference type="GeneID" id="115882450"/>
<evidence type="ECO:0000256" key="5">
    <source>
        <dbReference type="ARBA" id="ARBA00022801"/>
    </source>
</evidence>